<evidence type="ECO:0000259" key="3">
    <source>
        <dbReference type="Pfam" id="PF19033"/>
    </source>
</evidence>
<dbReference type="PANTHER" id="PTHR21082">
    <property type="entry name" value="PROTEIN INTURNED"/>
    <property type="match status" value="1"/>
</dbReference>
<dbReference type="InterPro" id="IPR043989">
    <property type="entry name" value="CCZ1/INTU/HSP4_longin_3"/>
</dbReference>
<dbReference type="Pfam" id="PF19032">
    <property type="entry name" value="Intu_longin_2"/>
    <property type="match status" value="1"/>
</dbReference>
<evidence type="ECO:0000259" key="2">
    <source>
        <dbReference type="Pfam" id="PF19032"/>
    </source>
</evidence>
<protein>
    <submittedName>
        <fullName evidence="4">CSON007352 protein</fullName>
    </submittedName>
</protein>
<dbReference type="InterPro" id="IPR039151">
    <property type="entry name" value="INTU"/>
</dbReference>
<dbReference type="VEuPathDB" id="VectorBase:CSON007352"/>
<sequence>MSSNKFQDNSSKHPQDAEARSDEEYSEYSTTSSNNDSEYLSHIKSDGNIYYVKCSIVPTLNRIEPGASEDDHALFRSEYKRMSLRGPAKLMVRKMKDKNPFGTKVVKKTKFAETDKCVKEVILSINLKKVRPLNGVKFLERVLGIVPSVSLAKKLVVAQVKENCCFSKDGFVKPGDVLKSIGPDSITNENLDNVLKNLNGSQLKICFHEMLENSPLNSIDVRITGLSDILDNLHLLFGYEKTVSEIYEYPALALMFISKQDDSDSLTPTFSFPNKDKNVLFSIRGSFMTLQSIFDDNFQCEPKCSTFKVHRALFHVTYKCLQSGLLLLGFNARHVNLFEAKQHSNNFIETLKFIFKTEIEAFTSNNIPQLQQLCELKQIELITSKKSSLQVNFETILPQPQYVALPKEIQLRIDDAISELEAMDFFNWTDSETVIDALQDLVIIGCALYYKNFLISSHLSGTYVQEIENTAKHLAIHGIMDSTNVKKLIVWQEIFPQDEPRNDKKKFVIFTSQGKLLLVAIVEEKIAKKSRIINLKTSLSYYVEEMQDILEYFRLTGVENLTRIWISSNKRPEILQPSNNSTQSDSVSGSQQQKSSGPASLRDSNANSDDSDSDWEEGLNSGRGSSSGFDMSECSDIIYKDFQEIIPSVLNTNSAENLIFHYIQIEFGDGVLIAPTVQSNFTAISNVFRKTCVIIHQVLQNTVKFRKILANNELGQNWNRSSMVAIKEHGVLIQVQGANSVTSGGGNKNNKIKSEEFWVIGRLFSMPPRELYVCHRTSTPQNMVELAFKIRMGGAG</sequence>
<dbReference type="AlphaFoldDB" id="A0A336LXM1"/>
<dbReference type="EMBL" id="UFQT01000279">
    <property type="protein sequence ID" value="SSX22714.1"/>
    <property type="molecule type" value="Genomic_DNA"/>
</dbReference>
<dbReference type="InterPro" id="IPR043988">
    <property type="entry name" value="CCZ1/INTU_longin_2"/>
</dbReference>
<organism evidence="4">
    <name type="scientific">Culicoides sonorensis</name>
    <name type="common">Biting midge</name>
    <dbReference type="NCBI Taxonomy" id="179676"/>
    <lineage>
        <taxon>Eukaryota</taxon>
        <taxon>Metazoa</taxon>
        <taxon>Ecdysozoa</taxon>
        <taxon>Arthropoda</taxon>
        <taxon>Hexapoda</taxon>
        <taxon>Insecta</taxon>
        <taxon>Pterygota</taxon>
        <taxon>Neoptera</taxon>
        <taxon>Endopterygota</taxon>
        <taxon>Diptera</taxon>
        <taxon>Nematocera</taxon>
        <taxon>Chironomoidea</taxon>
        <taxon>Ceratopogonidae</taxon>
        <taxon>Ceratopogoninae</taxon>
        <taxon>Culicoides</taxon>
        <taxon>Monoculicoides</taxon>
    </lineage>
</organism>
<feature type="domain" description="CCZ1/INTU/HPS4 third Longin" evidence="3">
    <location>
        <begin position="659"/>
        <end position="790"/>
    </location>
</feature>
<dbReference type="PANTHER" id="PTHR21082:SF4">
    <property type="entry name" value="PROTEIN INTURNED"/>
    <property type="match status" value="1"/>
</dbReference>
<dbReference type="GO" id="GO:0005737">
    <property type="term" value="C:cytoplasm"/>
    <property type="evidence" value="ECO:0007669"/>
    <property type="project" value="TreeGrafter"/>
</dbReference>
<dbReference type="GO" id="GO:0005929">
    <property type="term" value="C:cilium"/>
    <property type="evidence" value="ECO:0007669"/>
    <property type="project" value="TreeGrafter"/>
</dbReference>
<dbReference type="Pfam" id="PF19033">
    <property type="entry name" value="Intu_longin_3"/>
    <property type="match status" value="1"/>
</dbReference>
<gene>
    <name evidence="4" type="primary">CSON007352</name>
</gene>
<name>A0A336LXM1_CULSO</name>
<feature type="compositionally biased region" description="Low complexity" evidence="1">
    <location>
        <begin position="27"/>
        <end position="37"/>
    </location>
</feature>
<dbReference type="GO" id="GO:0060271">
    <property type="term" value="P:cilium assembly"/>
    <property type="evidence" value="ECO:0007669"/>
    <property type="project" value="InterPro"/>
</dbReference>
<feature type="compositionally biased region" description="Low complexity" evidence="1">
    <location>
        <begin position="578"/>
        <end position="608"/>
    </location>
</feature>
<reference evidence="4" key="1">
    <citation type="submission" date="2018-07" db="EMBL/GenBank/DDBJ databases">
        <authorList>
            <person name="Quirk P.G."/>
            <person name="Krulwich T.A."/>
        </authorList>
    </citation>
    <scope>NUCLEOTIDE SEQUENCE</scope>
</reference>
<dbReference type="GO" id="GO:0007399">
    <property type="term" value="P:nervous system development"/>
    <property type="evidence" value="ECO:0007669"/>
    <property type="project" value="TreeGrafter"/>
</dbReference>
<feature type="region of interest" description="Disordered" evidence="1">
    <location>
        <begin position="575"/>
        <end position="628"/>
    </location>
</feature>
<dbReference type="OMA" id="CAGKSIS"/>
<evidence type="ECO:0000256" key="1">
    <source>
        <dbReference type="SAM" id="MobiDB-lite"/>
    </source>
</evidence>
<feature type="region of interest" description="Disordered" evidence="1">
    <location>
        <begin position="1"/>
        <end position="37"/>
    </location>
</feature>
<dbReference type="GO" id="GO:0016192">
    <property type="term" value="P:vesicle-mediated transport"/>
    <property type="evidence" value="ECO:0007669"/>
    <property type="project" value="InterPro"/>
</dbReference>
<evidence type="ECO:0000313" key="4">
    <source>
        <dbReference type="EMBL" id="SSX22714.1"/>
    </source>
</evidence>
<proteinExistence type="predicted"/>
<accession>A0A336LXM1</accession>
<feature type="compositionally biased region" description="Basic and acidic residues" evidence="1">
    <location>
        <begin position="10"/>
        <end position="23"/>
    </location>
</feature>
<feature type="domain" description="CCZ1/INTU second Longin" evidence="2">
    <location>
        <begin position="443"/>
        <end position="550"/>
    </location>
</feature>
<dbReference type="GO" id="GO:0001736">
    <property type="term" value="P:establishment of planar polarity"/>
    <property type="evidence" value="ECO:0007669"/>
    <property type="project" value="InterPro"/>
</dbReference>